<comment type="caution">
    <text evidence="2">The sequence shown here is derived from an EMBL/GenBank/DDBJ whole genome shotgun (WGS) entry which is preliminary data.</text>
</comment>
<evidence type="ECO:0000313" key="3">
    <source>
        <dbReference type="Proteomes" id="UP001166585"/>
    </source>
</evidence>
<feature type="transmembrane region" description="Helical" evidence="1">
    <location>
        <begin position="6"/>
        <end position="27"/>
    </location>
</feature>
<sequence>MSLSSAVWTLLIWLAVGATFFVLGFVCGRRSCAQDDFPDPHAAPYGDHPGKVPHA</sequence>
<keyword evidence="1" id="KW-0472">Membrane</keyword>
<gene>
    <name evidence="2" type="ORF">KIP89_03660</name>
</gene>
<keyword evidence="1" id="KW-0812">Transmembrane</keyword>
<evidence type="ECO:0000313" key="2">
    <source>
        <dbReference type="EMBL" id="MBS9476196.1"/>
    </source>
</evidence>
<proteinExistence type="predicted"/>
<name>A0ABS5R3F5_9HYPH</name>
<dbReference type="Proteomes" id="UP001166585">
    <property type="component" value="Unassembled WGS sequence"/>
</dbReference>
<dbReference type="EMBL" id="JAHCQH010000014">
    <property type="protein sequence ID" value="MBS9476196.1"/>
    <property type="molecule type" value="Genomic_DNA"/>
</dbReference>
<organism evidence="2 3">
    <name type="scientific">Ancylobacter radicis</name>
    <dbReference type="NCBI Taxonomy" id="2836179"/>
    <lineage>
        <taxon>Bacteria</taxon>
        <taxon>Pseudomonadati</taxon>
        <taxon>Pseudomonadota</taxon>
        <taxon>Alphaproteobacteria</taxon>
        <taxon>Hyphomicrobiales</taxon>
        <taxon>Xanthobacteraceae</taxon>
        <taxon>Ancylobacter</taxon>
    </lineage>
</organism>
<evidence type="ECO:0000256" key="1">
    <source>
        <dbReference type="SAM" id="Phobius"/>
    </source>
</evidence>
<reference evidence="2" key="1">
    <citation type="submission" date="2021-05" db="EMBL/GenBank/DDBJ databases">
        <authorList>
            <person name="Sun Q."/>
            <person name="Inoue M."/>
        </authorList>
    </citation>
    <scope>NUCLEOTIDE SEQUENCE</scope>
    <source>
        <strain evidence="2">VKM B-3255</strain>
    </source>
</reference>
<protein>
    <submittedName>
        <fullName evidence="2">Uncharacterized protein</fullName>
    </submittedName>
</protein>
<keyword evidence="3" id="KW-1185">Reference proteome</keyword>
<accession>A0ABS5R3F5</accession>
<dbReference type="RefSeq" id="WP_213754056.1">
    <property type="nucleotide sequence ID" value="NZ_JAHCQH010000014.1"/>
</dbReference>
<keyword evidence="1" id="KW-1133">Transmembrane helix</keyword>